<feature type="non-terminal residue" evidence="1">
    <location>
        <position position="32"/>
    </location>
</feature>
<comment type="caution">
    <text evidence="1">The sequence shown here is derived from an EMBL/GenBank/DDBJ whole genome shotgun (WGS) entry which is preliminary data.</text>
</comment>
<reference evidence="1 2" key="1">
    <citation type="journal article" date="2018" name="Front. Plant Sci.">
        <title>Red Clover (Trifolium pratense) and Zigzag Clover (T. medium) - A Picture of Genomic Similarities and Differences.</title>
        <authorList>
            <person name="Dluhosova J."/>
            <person name="Istvanek J."/>
            <person name="Nedelnik J."/>
            <person name="Repkova J."/>
        </authorList>
    </citation>
    <scope>NUCLEOTIDE SEQUENCE [LARGE SCALE GENOMIC DNA]</scope>
    <source>
        <strain evidence="2">cv. 10/8</strain>
        <tissue evidence="1">Leaf</tissue>
    </source>
</reference>
<keyword evidence="2" id="KW-1185">Reference proteome</keyword>
<evidence type="ECO:0000313" key="1">
    <source>
        <dbReference type="EMBL" id="MCI24949.1"/>
    </source>
</evidence>
<dbReference type="Proteomes" id="UP000265520">
    <property type="component" value="Unassembled WGS sequence"/>
</dbReference>
<protein>
    <submittedName>
        <fullName evidence="1">Uncharacterized protein</fullName>
    </submittedName>
</protein>
<proteinExistence type="predicted"/>
<evidence type="ECO:0000313" key="2">
    <source>
        <dbReference type="Proteomes" id="UP000265520"/>
    </source>
</evidence>
<sequence>MEVLRGNKVSTSWNVVFDEASLDGHCNKQCHC</sequence>
<name>A0A392QLX0_9FABA</name>
<dbReference type="EMBL" id="LXQA010144477">
    <property type="protein sequence ID" value="MCI24949.1"/>
    <property type="molecule type" value="Genomic_DNA"/>
</dbReference>
<organism evidence="1 2">
    <name type="scientific">Trifolium medium</name>
    <dbReference type="NCBI Taxonomy" id="97028"/>
    <lineage>
        <taxon>Eukaryota</taxon>
        <taxon>Viridiplantae</taxon>
        <taxon>Streptophyta</taxon>
        <taxon>Embryophyta</taxon>
        <taxon>Tracheophyta</taxon>
        <taxon>Spermatophyta</taxon>
        <taxon>Magnoliopsida</taxon>
        <taxon>eudicotyledons</taxon>
        <taxon>Gunneridae</taxon>
        <taxon>Pentapetalae</taxon>
        <taxon>rosids</taxon>
        <taxon>fabids</taxon>
        <taxon>Fabales</taxon>
        <taxon>Fabaceae</taxon>
        <taxon>Papilionoideae</taxon>
        <taxon>50 kb inversion clade</taxon>
        <taxon>NPAAA clade</taxon>
        <taxon>Hologalegina</taxon>
        <taxon>IRL clade</taxon>
        <taxon>Trifolieae</taxon>
        <taxon>Trifolium</taxon>
    </lineage>
</organism>
<accession>A0A392QLX0</accession>
<dbReference type="AlphaFoldDB" id="A0A392QLX0"/>